<gene>
    <name evidence="1" type="ORF">GBAR_LOCUS29390</name>
</gene>
<feature type="non-terminal residue" evidence="1">
    <location>
        <position position="1"/>
    </location>
</feature>
<comment type="caution">
    <text evidence="1">The sequence shown here is derived from an EMBL/GenBank/DDBJ whole genome shotgun (WGS) entry which is preliminary data.</text>
</comment>
<reference evidence="1" key="1">
    <citation type="submission" date="2023-03" db="EMBL/GenBank/DDBJ databases">
        <authorList>
            <person name="Steffen K."/>
            <person name="Cardenas P."/>
        </authorList>
    </citation>
    <scope>NUCLEOTIDE SEQUENCE</scope>
</reference>
<evidence type="ECO:0000313" key="1">
    <source>
        <dbReference type="EMBL" id="CAI8053791.1"/>
    </source>
</evidence>
<dbReference type="AlphaFoldDB" id="A0AA35TU54"/>
<organism evidence="1 2">
    <name type="scientific">Geodia barretti</name>
    <name type="common">Barrett's horny sponge</name>
    <dbReference type="NCBI Taxonomy" id="519541"/>
    <lineage>
        <taxon>Eukaryota</taxon>
        <taxon>Metazoa</taxon>
        <taxon>Porifera</taxon>
        <taxon>Demospongiae</taxon>
        <taxon>Heteroscleromorpha</taxon>
        <taxon>Tetractinellida</taxon>
        <taxon>Astrophorina</taxon>
        <taxon>Geodiidae</taxon>
        <taxon>Geodia</taxon>
    </lineage>
</organism>
<proteinExistence type="predicted"/>
<dbReference type="Proteomes" id="UP001174909">
    <property type="component" value="Unassembled WGS sequence"/>
</dbReference>
<protein>
    <submittedName>
        <fullName evidence="1">Uncharacterized protein</fullName>
    </submittedName>
</protein>
<evidence type="ECO:0000313" key="2">
    <source>
        <dbReference type="Proteomes" id="UP001174909"/>
    </source>
</evidence>
<keyword evidence="2" id="KW-1185">Reference proteome</keyword>
<dbReference type="EMBL" id="CASHTH010004125">
    <property type="protein sequence ID" value="CAI8053791.1"/>
    <property type="molecule type" value="Genomic_DNA"/>
</dbReference>
<accession>A0AA35TU54</accession>
<name>A0AA35TU54_GEOBA</name>
<sequence length="98" mass="11174">PDPNWKKLSIHLYRARETDAVRIARPHIQTVTDPSLNSANILQVMHHVPLWGRDDSYKSLDMPQSQHDEIVEKFHGEEAKQELITAWLDGHPCPAGST</sequence>